<sequence length="625" mass="70920">MMQERIRRVNGYEHDAYTYYPIIIVGAGASGIAMACQLKQQLGFDQFRIFDRQAGIGGTWWINRYPGVACDVPAVFYSFSFAQNPNWTSFHPPGREIVRYYHEVCEQYQITDKFELNTDIEECRWLEDEQLWEVKLRHMVAGMGDLSGKDRQKIVDERGEHAVYSETEIVKAKVVVSCAGGLVEPKGWPDNIPGIENFKGKMFHSARWDDTVDFKDKNVVVVGTGCSSAQLVPRLPNAPYNAKSVTQLMRSPPWVVPSFPPPGGDEWWEKNSVKLMKNVPGLKELLRFLVFAGAEADFKQLFPNTPYAEKHRKIYEEKVLKNMRKLVPEKYWEIMTPDYGVGCKRRIFDKRWLKSLNDPKIELTTQPLMRATETGVVIGPGATYPKNINEKDYPEKEVPADVIILANGFDTTHWLHPIKIVGKNGKDLVQLMDERGGGQAYQGTAMDGFPNFFLIFGPNTATGHSSVVMASENMVNYSLNFIKLLLNHDATTIDVKQSAEIAYTANMQAALKNTVWRSGCHSWYFTADGWNSTVYPYSQVDFWRRCTFPKWDDWNIEYTDKGLWSMRRTRALRVLGLGLVVVGAWRAKQAGLGVGDVSGLVRELMNGMMARLVELGAVVRKMVSA</sequence>
<dbReference type="GO" id="GO:0050660">
    <property type="term" value="F:flavin adenine dinucleotide binding"/>
    <property type="evidence" value="ECO:0007669"/>
    <property type="project" value="InterPro"/>
</dbReference>
<name>A0A9W8Y4G6_9PLEO</name>
<evidence type="ECO:0000256" key="5">
    <source>
        <dbReference type="SAM" id="Phobius"/>
    </source>
</evidence>
<evidence type="ECO:0000256" key="4">
    <source>
        <dbReference type="ARBA" id="ARBA00023002"/>
    </source>
</evidence>
<dbReference type="InterPro" id="IPR020946">
    <property type="entry name" value="Flavin_mOase-like"/>
</dbReference>
<dbReference type="PANTHER" id="PTHR42877:SF10">
    <property type="entry name" value="L-ORNITHINE N(5)-OXYGENASE"/>
    <property type="match status" value="1"/>
</dbReference>
<proteinExistence type="inferred from homology"/>
<keyword evidence="5" id="KW-0812">Transmembrane</keyword>
<evidence type="ECO:0008006" key="8">
    <source>
        <dbReference type="Google" id="ProtNLM"/>
    </source>
</evidence>
<evidence type="ECO:0000256" key="3">
    <source>
        <dbReference type="ARBA" id="ARBA00022827"/>
    </source>
</evidence>
<evidence type="ECO:0000313" key="6">
    <source>
        <dbReference type="EMBL" id="KAJ4367301.1"/>
    </source>
</evidence>
<dbReference type="InterPro" id="IPR036188">
    <property type="entry name" value="FAD/NAD-bd_sf"/>
</dbReference>
<evidence type="ECO:0000313" key="7">
    <source>
        <dbReference type="Proteomes" id="UP001140560"/>
    </source>
</evidence>
<dbReference type="Proteomes" id="UP001140560">
    <property type="component" value="Unassembled WGS sequence"/>
</dbReference>
<dbReference type="Gene3D" id="3.50.50.60">
    <property type="entry name" value="FAD/NAD(P)-binding domain"/>
    <property type="match status" value="3"/>
</dbReference>
<reference evidence="6" key="1">
    <citation type="submission" date="2022-10" db="EMBL/GenBank/DDBJ databases">
        <title>Tapping the CABI collections for fungal endophytes: first genome assemblies for Collariella, Neodidymelliopsis, Ascochyta clinopodiicola, Didymella pomorum, Didymosphaeria variabile, Neocosmospora piperis and Neocucurbitaria cava.</title>
        <authorList>
            <person name="Hill R."/>
        </authorList>
    </citation>
    <scope>NUCLEOTIDE SEQUENCE</scope>
    <source>
        <strain evidence="6">IMI 356814</strain>
    </source>
</reference>
<dbReference type="PANTHER" id="PTHR42877">
    <property type="entry name" value="L-ORNITHINE N(5)-MONOOXYGENASE-RELATED"/>
    <property type="match status" value="1"/>
</dbReference>
<dbReference type="GO" id="GO:0050661">
    <property type="term" value="F:NADP binding"/>
    <property type="evidence" value="ECO:0007669"/>
    <property type="project" value="InterPro"/>
</dbReference>
<dbReference type="AlphaFoldDB" id="A0A9W8Y4G6"/>
<evidence type="ECO:0000256" key="1">
    <source>
        <dbReference type="ARBA" id="ARBA00010139"/>
    </source>
</evidence>
<keyword evidence="5" id="KW-1133">Transmembrane helix</keyword>
<dbReference type="OrthoDB" id="3971593at2759"/>
<keyword evidence="2" id="KW-0285">Flavoprotein</keyword>
<dbReference type="GO" id="GO:0004499">
    <property type="term" value="F:N,N-dimethylaniline monooxygenase activity"/>
    <property type="evidence" value="ECO:0007669"/>
    <property type="project" value="InterPro"/>
</dbReference>
<keyword evidence="5" id="KW-0472">Membrane</keyword>
<protein>
    <recommendedName>
        <fullName evidence="8">FAD/NAD(P)-binding domain-containing protein</fullName>
    </recommendedName>
</protein>
<comment type="caution">
    <text evidence="6">The sequence shown here is derived from an EMBL/GenBank/DDBJ whole genome shotgun (WGS) entry which is preliminary data.</text>
</comment>
<comment type="similarity">
    <text evidence="1">Belongs to the FAD-binding monooxygenase family.</text>
</comment>
<gene>
    <name evidence="6" type="ORF">N0V83_006882</name>
</gene>
<accession>A0A9W8Y4G6</accession>
<dbReference type="SUPFAM" id="SSF51905">
    <property type="entry name" value="FAD/NAD(P)-binding domain"/>
    <property type="match status" value="2"/>
</dbReference>
<dbReference type="InterPro" id="IPR051209">
    <property type="entry name" value="FAD-bind_Monooxygenase_sf"/>
</dbReference>
<feature type="transmembrane region" description="Helical" evidence="5">
    <location>
        <begin position="20"/>
        <end position="38"/>
    </location>
</feature>
<keyword evidence="7" id="KW-1185">Reference proteome</keyword>
<dbReference type="Pfam" id="PF00743">
    <property type="entry name" value="FMO-like"/>
    <property type="match status" value="1"/>
</dbReference>
<dbReference type="EMBL" id="JAPEUY010000012">
    <property type="protein sequence ID" value="KAJ4367301.1"/>
    <property type="molecule type" value="Genomic_DNA"/>
</dbReference>
<evidence type="ECO:0000256" key="2">
    <source>
        <dbReference type="ARBA" id="ARBA00022630"/>
    </source>
</evidence>
<organism evidence="6 7">
    <name type="scientific">Neocucurbitaria cava</name>
    <dbReference type="NCBI Taxonomy" id="798079"/>
    <lineage>
        <taxon>Eukaryota</taxon>
        <taxon>Fungi</taxon>
        <taxon>Dikarya</taxon>
        <taxon>Ascomycota</taxon>
        <taxon>Pezizomycotina</taxon>
        <taxon>Dothideomycetes</taxon>
        <taxon>Pleosporomycetidae</taxon>
        <taxon>Pleosporales</taxon>
        <taxon>Pleosporineae</taxon>
        <taxon>Cucurbitariaceae</taxon>
        <taxon>Neocucurbitaria</taxon>
    </lineage>
</organism>
<keyword evidence="4" id="KW-0560">Oxidoreductase</keyword>
<keyword evidence="3" id="KW-0274">FAD</keyword>